<sequence length="474" mass="50132">MHHFARSLVPAGVRHLLPRAPKRVVIVGGGPTGLFCADRLRHHFQVTVVDSKEFFEFTPSILRALADPPHLSRITFDYREVLEGQLGVEFVLGQATKIDAPSRFAGSGGSASGSGTIATNGRGNLTVEPTVGSVREETRMSFDYCVVAVGVANGLWKPRSLEDLSGPTAASSSSTISTARPTKQQPAQPAVPVPSPGGSALDERRLDGRRRNLQLLHEKLANAPGAVVVGAGLVGVELAAELAHFFPRLKVTLVDGAAHVLPQLADPARDYTMEFFAKHGVKLRLGQPFVPELVSEGEVVLWCVGTKPRASELFVDRSVLRSNGQIRVNKRMQVLGSSHMGLTSVEELNHGVVLQPLGQGQIFAIGDAASVEGVPLAQMIFHGEEMASIAVANIEAAENVASPIALGGAKKEAEVGQPLLACTSLGPQDGMFSTQSELVATGALAAIQKQVIEATKMGALQGDPLSSLLWLPVH</sequence>
<dbReference type="GO" id="GO:0005737">
    <property type="term" value="C:cytoplasm"/>
    <property type="evidence" value="ECO:0007669"/>
    <property type="project" value="TreeGrafter"/>
</dbReference>
<dbReference type="AlphaFoldDB" id="A0A1Q9CW31"/>
<evidence type="ECO:0000256" key="2">
    <source>
        <dbReference type="ARBA" id="ARBA00022630"/>
    </source>
</evidence>
<dbReference type="EMBL" id="LSRX01000878">
    <property type="protein sequence ID" value="OLP87117.1"/>
    <property type="molecule type" value="Genomic_DNA"/>
</dbReference>
<dbReference type="Pfam" id="PF07992">
    <property type="entry name" value="Pyr_redox_2"/>
    <property type="match status" value="1"/>
</dbReference>
<keyword evidence="3" id="KW-0274">FAD</keyword>
<dbReference type="OMA" id="CANTREG"/>
<dbReference type="GO" id="GO:0004174">
    <property type="term" value="F:electron-transferring-flavoprotein dehydrogenase activity"/>
    <property type="evidence" value="ECO:0007669"/>
    <property type="project" value="TreeGrafter"/>
</dbReference>
<feature type="region of interest" description="Disordered" evidence="5">
    <location>
        <begin position="164"/>
        <end position="203"/>
    </location>
</feature>
<organism evidence="7 8">
    <name type="scientific">Symbiodinium microadriaticum</name>
    <name type="common">Dinoflagellate</name>
    <name type="synonym">Zooxanthella microadriatica</name>
    <dbReference type="NCBI Taxonomy" id="2951"/>
    <lineage>
        <taxon>Eukaryota</taxon>
        <taxon>Sar</taxon>
        <taxon>Alveolata</taxon>
        <taxon>Dinophyceae</taxon>
        <taxon>Suessiales</taxon>
        <taxon>Symbiodiniaceae</taxon>
        <taxon>Symbiodinium</taxon>
    </lineage>
</organism>
<comment type="similarity">
    <text evidence="1">Belongs to the FAD-dependent oxidoreductase family.</text>
</comment>
<evidence type="ECO:0000256" key="5">
    <source>
        <dbReference type="SAM" id="MobiDB-lite"/>
    </source>
</evidence>
<protein>
    <submittedName>
        <fullName evidence="7">Apoptosis-inducing factor-like B</fullName>
    </submittedName>
</protein>
<dbReference type="Gene3D" id="3.50.50.100">
    <property type="match status" value="2"/>
</dbReference>
<reference evidence="7 8" key="1">
    <citation type="submission" date="2016-02" db="EMBL/GenBank/DDBJ databases">
        <title>Genome analysis of coral dinoflagellate symbionts highlights evolutionary adaptations to a symbiotic lifestyle.</title>
        <authorList>
            <person name="Aranda M."/>
            <person name="Li Y."/>
            <person name="Liew Y.J."/>
            <person name="Baumgarten S."/>
            <person name="Simakov O."/>
            <person name="Wilson M."/>
            <person name="Piel J."/>
            <person name="Ashoor H."/>
            <person name="Bougouffa S."/>
            <person name="Bajic V.B."/>
            <person name="Ryu T."/>
            <person name="Ravasi T."/>
            <person name="Bayer T."/>
            <person name="Micklem G."/>
            <person name="Kim H."/>
            <person name="Bhak J."/>
            <person name="Lajeunesse T.C."/>
            <person name="Voolstra C.R."/>
        </authorList>
    </citation>
    <scope>NUCLEOTIDE SEQUENCE [LARGE SCALE GENOMIC DNA]</scope>
    <source>
        <strain evidence="7 8">CCMP2467</strain>
    </source>
</reference>
<dbReference type="PRINTS" id="PR00368">
    <property type="entry name" value="FADPNR"/>
</dbReference>
<evidence type="ECO:0000256" key="4">
    <source>
        <dbReference type="ARBA" id="ARBA00023002"/>
    </source>
</evidence>
<evidence type="ECO:0000256" key="1">
    <source>
        <dbReference type="ARBA" id="ARBA00006442"/>
    </source>
</evidence>
<dbReference type="SUPFAM" id="SSF51905">
    <property type="entry name" value="FAD/NAD(P)-binding domain"/>
    <property type="match status" value="1"/>
</dbReference>
<feature type="region of interest" description="Disordered" evidence="5">
    <location>
        <begin position="104"/>
        <end position="124"/>
    </location>
</feature>
<dbReference type="PRINTS" id="PR00411">
    <property type="entry name" value="PNDRDTASEI"/>
</dbReference>
<dbReference type="InterPro" id="IPR036188">
    <property type="entry name" value="FAD/NAD-bd_sf"/>
</dbReference>
<comment type="caution">
    <text evidence="7">The sequence shown here is derived from an EMBL/GenBank/DDBJ whole genome shotgun (WGS) entry which is preliminary data.</text>
</comment>
<feature type="domain" description="FAD/NAD(P)-binding" evidence="6">
    <location>
        <begin position="23"/>
        <end position="334"/>
    </location>
</feature>
<evidence type="ECO:0000256" key="3">
    <source>
        <dbReference type="ARBA" id="ARBA00022827"/>
    </source>
</evidence>
<keyword evidence="8" id="KW-1185">Reference proteome</keyword>
<proteinExistence type="inferred from homology"/>
<dbReference type="PANTHER" id="PTHR43735:SF3">
    <property type="entry name" value="FERROPTOSIS SUPPRESSOR PROTEIN 1"/>
    <property type="match status" value="1"/>
</dbReference>
<evidence type="ECO:0000259" key="6">
    <source>
        <dbReference type="Pfam" id="PF07992"/>
    </source>
</evidence>
<dbReference type="GO" id="GO:0050660">
    <property type="term" value="F:flavin adenine dinucleotide binding"/>
    <property type="evidence" value="ECO:0007669"/>
    <property type="project" value="TreeGrafter"/>
</dbReference>
<accession>A0A1Q9CW31</accession>
<keyword evidence="4" id="KW-0560">Oxidoreductase</keyword>
<evidence type="ECO:0000313" key="8">
    <source>
        <dbReference type="Proteomes" id="UP000186817"/>
    </source>
</evidence>
<dbReference type="Proteomes" id="UP000186817">
    <property type="component" value="Unassembled WGS sequence"/>
</dbReference>
<gene>
    <name evidence="7" type="primary">aifB</name>
    <name evidence="7" type="ORF">AK812_SmicGene31693</name>
</gene>
<keyword evidence="2" id="KW-0285">Flavoprotein</keyword>
<dbReference type="OrthoDB" id="202203at2759"/>
<evidence type="ECO:0000313" key="7">
    <source>
        <dbReference type="EMBL" id="OLP87117.1"/>
    </source>
</evidence>
<dbReference type="InterPro" id="IPR023753">
    <property type="entry name" value="FAD/NAD-binding_dom"/>
</dbReference>
<dbReference type="PANTHER" id="PTHR43735">
    <property type="entry name" value="APOPTOSIS-INDUCING FACTOR 1"/>
    <property type="match status" value="1"/>
</dbReference>
<name>A0A1Q9CW31_SYMMI</name>
<feature type="compositionally biased region" description="Low complexity" evidence="5">
    <location>
        <begin position="168"/>
        <end position="188"/>
    </location>
</feature>